<dbReference type="Gene3D" id="3.40.50.80">
    <property type="entry name" value="Nucleotide-binding domain of ferredoxin-NADP reductase (FNR) module"/>
    <property type="match status" value="1"/>
</dbReference>
<dbReference type="InterPro" id="IPR039261">
    <property type="entry name" value="FNR_nucleotide-bd"/>
</dbReference>
<dbReference type="Pfam" id="PF00111">
    <property type="entry name" value="Fer2"/>
    <property type="match status" value="1"/>
</dbReference>
<dbReference type="InterPro" id="IPR036010">
    <property type="entry name" value="2Fe-2S_ferredoxin-like_sf"/>
</dbReference>
<dbReference type="InterPro" id="IPR050415">
    <property type="entry name" value="MRET"/>
</dbReference>
<feature type="domain" description="2Fe-2S ferredoxin-type" evidence="2">
    <location>
        <begin position="3"/>
        <end position="96"/>
    </location>
</feature>
<dbReference type="InterPro" id="IPR001433">
    <property type="entry name" value="OxRdtase_FAD/NAD-bd"/>
</dbReference>
<dbReference type="InterPro" id="IPR012675">
    <property type="entry name" value="Beta-grasp_dom_sf"/>
</dbReference>
<dbReference type="RefSeq" id="WP_108179158.1">
    <property type="nucleotide sequence ID" value="NZ_PZZL01000010.1"/>
</dbReference>
<dbReference type="EMBL" id="PZZL01000010">
    <property type="protein sequence ID" value="PTM51483.1"/>
    <property type="molecule type" value="Genomic_DNA"/>
</dbReference>
<dbReference type="Gene3D" id="2.40.30.10">
    <property type="entry name" value="Translation factors"/>
    <property type="match status" value="1"/>
</dbReference>
<dbReference type="OrthoDB" id="9786134at2"/>
<dbReference type="InterPro" id="IPR006058">
    <property type="entry name" value="2Fe2S_fd_BS"/>
</dbReference>
<gene>
    <name evidence="4" type="ORF">C8P69_110149</name>
</gene>
<evidence type="ECO:0000259" key="2">
    <source>
        <dbReference type="PROSITE" id="PS51085"/>
    </source>
</evidence>
<keyword evidence="4" id="KW-0223">Dioxygenase</keyword>
<comment type="caution">
    <text evidence="4">The sequence shown here is derived from an EMBL/GenBank/DDBJ whole genome shotgun (WGS) entry which is preliminary data.</text>
</comment>
<sequence length="337" mass="35558">MSHRIALNFEDGVTRFVEARIGELVADAAYREGVNIPMDCRDGACGTCKCRCEQGDYTLGSYIEDAMTEEEAAEGFVLTCQMKAQSDCVIRIPASSAACKVKVGAVPATMVAVEKLSPSTIGFSVRLADAGLSFLPGQYVNVSVPGTTQTRSYSFSSMPKEGVVEFLVRNIPGGLMSSYLAEKAAPGDALTVTGPIGSFYLRDVKRPALFLAGGTGLAPFLAMLEALAATRSEQPVHMIYGVTNDVDLVAVDQLTAFAAAIPGFTFTTVVADPASGHARKGYVTNHMPDGALHGGDVDVYLCGPPPMVDAVRGYLAEKGVKPASFHFEKFSPSETGT</sequence>
<dbReference type="PRINTS" id="PR00371">
    <property type="entry name" value="FPNCR"/>
</dbReference>
<dbReference type="Pfam" id="PF00970">
    <property type="entry name" value="FAD_binding_6"/>
    <property type="match status" value="1"/>
</dbReference>
<dbReference type="InterPro" id="IPR001041">
    <property type="entry name" value="2Fe-2S_ferredoxin-type"/>
</dbReference>
<dbReference type="PROSITE" id="PS51085">
    <property type="entry name" value="2FE2S_FER_2"/>
    <property type="match status" value="1"/>
</dbReference>
<organism evidence="4 5">
    <name type="scientific">Phreatobacter oligotrophus</name>
    <dbReference type="NCBI Taxonomy" id="1122261"/>
    <lineage>
        <taxon>Bacteria</taxon>
        <taxon>Pseudomonadati</taxon>
        <taxon>Pseudomonadota</taxon>
        <taxon>Alphaproteobacteria</taxon>
        <taxon>Hyphomicrobiales</taxon>
        <taxon>Phreatobacteraceae</taxon>
        <taxon>Phreatobacter</taxon>
    </lineage>
</organism>
<accession>A0A2T4YY78</accession>
<dbReference type="PANTHER" id="PTHR47354">
    <property type="entry name" value="NADH OXIDOREDUCTASE HCR"/>
    <property type="match status" value="1"/>
</dbReference>
<evidence type="ECO:0000259" key="3">
    <source>
        <dbReference type="PROSITE" id="PS51384"/>
    </source>
</evidence>
<dbReference type="PROSITE" id="PS51384">
    <property type="entry name" value="FAD_FR"/>
    <property type="match status" value="1"/>
</dbReference>
<evidence type="ECO:0000313" key="5">
    <source>
        <dbReference type="Proteomes" id="UP000241808"/>
    </source>
</evidence>
<keyword evidence="4" id="KW-0560">Oxidoreductase</keyword>
<comment type="cofactor">
    <cofactor evidence="1">
        <name>[2Fe-2S] cluster</name>
        <dbReference type="ChEBI" id="CHEBI:190135"/>
    </cofactor>
</comment>
<dbReference type="InterPro" id="IPR008333">
    <property type="entry name" value="Cbr1-like_FAD-bd_dom"/>
</dbReference>
<reference evidence="4 5" key="1">
    <citation type="submission" date="2018-04" db="EMBL/GenBank/DDBJ databases">
        <title>Genomic Encyclopedia of Archaeal and Bacterial Type Strains, Phase II (KMG-II): from individual species to whole genera.</title>
        <authorList>
            <person name="Goeker M."/>
        </authorList>
    </citation>
    <scope>NUCLEOTIDE SEQUENCE [LARGE SCALE GENOMIC DNA]</scope>
    <source>
        <strain evidence="4 5">DSM 25521</strain>
    </source>
</reference>
<dbReference type="PANTHER" id="PTHR47354:SF5">
    <property type="entry name" value="PROTEIN RFBI"/>
    <property type="match status" value="1"/>
</dbReference>
<dbReference type="NCBIfam" id="NF040810">
    <property type="entry name" value="BenC"/>
    <property type="match status" value="1"/>
</dbReference>
<dbReference type="AlphaFoldDB" id="A0A2T4YY78"/>
<keyword evidence="5" id="KW-1185">Reference proteome</keyword>
<dbReference type="GO" id="GO:0051537">
    <property type="term" value="F:2 iron, 2 sulfur cluster binding"/>
    <property type="evidence" value="ECO:0007669"/>
    <property type="project" value="InterPro"/>
</dbReference>
<dbReference type="Proteomes" id="UP000241808">
    <property type="component" value="Unassembled WGS sequence"/>
</dbReference>
<dbReference type="PROSITE" id="PS00197">
    <property type="entry name" value="2FE2S_FER_1"/>
    <property type="match status" value="1"/>
</dbReference>
<dbReference type="SUPFAM" id="SSF63380">
    <property type="entry name" value="Riboflavin synthase domain-like"/>
    <property type="match status" value="1"/>
</dbReference>
<dbReference type="InterPro" id="IPR017927">
    <property type="entry name" value="FAD-bd_FR_type"/>
</dbReference>
<feature type="domain" description="FAD-binding FR-type" evidence="3">
    <location>
        <begin position="103"/>
        <end position="202"/>
    </location>
</feature>
<name>A0A2T4YY78_9HYPH</name>
<dbReference type="InterPro" id="IPR047683">
    <property type="entry name" value="BenC-like_FAD_NAD-bd"/>
</dbReference>
<dbReference type="PRINTS" id="PR00410">
    <property type="entry name" value="PHEHYDRXLASE"/>
</dbReference>
<dbReference type="InterPro" id="IPR001709">
    <property type="entry name" value="Flavoprot_Pyr_Nucl_cyt_Rdtase"/>
</dbReference>
<proteinExistence type="predicted"/>
<protein>
    <submittedName>
        <fullName evidence="4">Benzoate/toluate 1,2-dioxygenase reductase subunit</fullName>
    </submittedName>
</protein>
<dbReference type="Gene3D" id="3.10.20.30">
    <property type="match status" value="1"/>
</dbReference>
<dbReference type="CDD" id="cd06209">
    <property type="entry name" value="BenDO_FAD_NAD"/>
    <property type="match status" value="1"/>
</dbReference>
<dbReference type="InterPro" id="IPR017938">
    <property type="entry name" value="Riboflavin_synthase-like_b-brl"/>
</dbReference>
<evidence type="ECO:0000313" key="4">
    <source>
        <dbReference type="EMBL" id="PTM51483.1"/>
    </source>
</evidence>
<dbReference type="CDD" id="cd00207">
    <property type="entry name" value="fer2"/>
    <property type="match status" value="1"/>
</dbReference>
<evidence type="ECO:0000256" key="1">
    <source>
        <dbReference type="ARBA" id="ARBA00034078"/>
    </source>
</evidence>
<dbReference type="GO" id="GO:0051213">
    <property type="term" value="F:dioxygenase activity"/>
    <property type="evidence" value="ECO:0007669"/>
    <property type="project" value="UniProtKB-KW"/>
</dbReference>
<dbReference type="SUPFAM" id="SSF52343">
    <property type="entry name" value="Ferredoxin reductase-like, C-terminal NADP-linked domain"/>
    <property type="match status" value="1"/>
</dbReference>
<dbReference type="Pfam" id="PF00175">
    <property type="entry name" value="NAD_binding_1"/>
    <property type="match status" value="1"/>
</dbReference>
<dbReference type="SUPFAM" id="SSF54292">
    <property type="entry name" value="2Fe-2S ferredoxin-like"/>
    <property type="match status" value="1"/>
</dbReference>